<dbReference type="PANTHER" id="PTHR45854">
    <property type="entry name" value="ASAP FAMILY MEMBER"/>
    <property type="match status" value="1"/>
</dbReference>
<comment type="caution">
    <text evidence="2">The sequence shown here is derived from an EMBL/GenBank/DDBJ whole genome shotgun (WGS) entry which is preliminary data.</text>
</comment>
<feature type="domain" description="PH" evidence="1">
    <location>
        <begin position="27"/>
        <end position="93"/>
    </location>
</feature>
<dbReference type="InterPro" id="IPR011993">
    <property type="entry name" value="PH-like_dom_sf"/>
</dbReference>
<proteinExistence type="predicted"/>
<dbReference type="Gene3D" id="2.30.29.30">
    <property type="entry name" value="Pleckstrin-homology domain (PH domain)/Phosphotyrosine-binding domain (PTB)"/>
    <property type="match status" value="1"/>
</dbReference>
<dbReference type="AlphaFoldDB" id="A0ABD2Q4U1"/>
<evidence type="ECO:0000313" key="2">
    <source>
        <dbReference type="EMBL" id="KAL3314398.1"/>
    </source>
</evidence>
<dbReference type="InterPro" id="IPR043593">
    <property type="entry name" value="ASAP"/>
</dbReference>
<dbReference type="PANTHER" id="PTHR45854:SF3">
    <property type="entry name" value="ARFGAP WITH SH3 DOMAIN, ANK REPEAT AND PH DOMAIN-CONTAINING PROTEIN"/>
    <property type="match status" value="1"/>
</dbReference>
<reference evidence="2 3" key="1">
    <citation type="submission" date="2024-11" db="EMBL/GenBank/DDBJ databases">
        <title>Adaptive evolution of stress response genes in parasites aligns with host niche diversity.</title>
        <authorList>
            <person name="Hahn C."/>
            <person name="Resl P."/>
        </authorList>
    </citation>
    <scope>NUCLEOTIDE SEQUENCE [LARGE SCALE GENOMIC DNA]</scope>
    <source>
        <strain evidence="2">EGGRZ-B1_66</strain>
        <tissue evidence="2">Body</tissue>
    </source>
</reference>
<dbReference type="SUPFAM" id="SSF50729">
    <property type="entry name" value="PH domain-like"/>
    <property type="match status" value="1"/>
</dbReference>
<organism evidence="2 3">
    <name type="scientific">Cichlidogyrus casuarinus</name>
    <dbReference type="NCBI Taxonomy" id="1844966"/>
    <lineage>
        <taxon>Eukaryota</taxon>
        <taxon>Metazoa</taxon>
        <taxon>Spiralia</taxon>
        <taxon>Lophotrochozoa</taxon>
        <taxon>Platyhelminthes</taxon>
        <taxon>Monogenea</taxon>
        <taxon>Monopisthocotylea</taxon>
        <taxon>Dactylogyridea</taxon>
        <taxon>Ancyrocephalidae</taxon>
        <taxon>Cichlidogyrus</taxon>
    </lineage>
</organism>
<dbReference type="PROSITE" id="PS50003">
    <property type="entry name" value="PH_DOMAIN"/>
    <property type="match status" value="1"/>
</dbReference>
<evidence type="ECO:0000259" key="1">
    <source>
        <dbReference type="PROSITE" id="PS50003"/>
    </source>
</evidence>
<dbReference type="InterPro" id="IPR001849">
    <property type="entry name" value="PH_domain"/>
</dbReference>
<protein>
    <submittedName>
        <fullName evidence="2">Arf-GAP with SH3 domain, ANK repeat and PH domain-containing protein 1</fullName>
    </submittedName>
</protein>
<name>A0ABD2Q4U1_9PLAT</name>
<evidence type="ECO:0000313" key="3">
    <source>
        <dbReference type="Proteomes" id="UP001626550"/>
    </source>
</evidence>
<accession>A0ABD2Q4U1</accession>
<keyword evidence="3" id="KW-1185">Reference proteome</keyword>
<gene>
    <name evidence="2" type="primary">ASAP1_2</name>
    <name evidence="2" type="ORF">Ciccas_006981</name>
</gene>
<dbReference type="EMBL" id="JBJKFK010001012">
    <property type="protein sequence ID" value="KAL3314398.1"/>
    <property type="molecule type" value="Genomic_DNA"/>
</dbReference>
<dbReference type="Proteomes" id="UP001626550">
    <property type="component" value="Unassembled WGS sequence"/>
</dbReference>
<sequence>MQRPPVLAATTYQTQPPITMNVSQAYGTQKNGYLLKKSDGKVKRVWQRRRVHIADGRLSLFHADESKLPVQLMLLTYNRTYNFQAEDDRDYEE</sequence>